<dbReference type="NCBIfam" id="TIGR03696">
    <property type="entry name" value="Rhs_assc_core"/>
    <property type="match status" value="1"/>
</dbReference>
<dbReference type="InterPro" id="IPR022385">
    <property type="entry name" value="Rhs_assc_core"/>
</dbReference>
<dbReference type="Gene3D" id="2.180.10.10">
    <property type="entry name" value="RHS repeat-associated core"/>
    <property type="match status" value="1"/>
</dbReference>
<accession>A0A2N7VMH8</accession>
<evidence type="ECO:0008006" key="4">
    <source>
        <dbReference type="Google" id="ProtNLM"/>
    </source>
</evidence>
<dbReference type="EMBL" id="PNYA01000015">
    <property type="protein sequence ID" value="PMS18325.1"/>
    <property type="molecule type" value="Genomic_DNA"/>
</dbReference>
<dbReference type="AlphaFoldDB" id="A0A2N7VMH8"/>
<gene>
    <name evidence="2" type="ORF">C0Z18_17255</name>
</gene>
<keyword evidence="3" id="KW-1185">Reference proteome</keyword>
<dbReference type="OrthoDB" id="166951at2"/>
<evidence type="ECO:0000313" key="3">
    <source>
        <dbReference type="Proteomes" id="UP000235616"/>
    </source>
</evidence>
<proteinExistence type="predicted"/>
<evidence type="ECO:0000313" key="2">
    <source>
        <dbReference type="EMBL" id="PMS18325.1"/>
    </source>
</evidence>
<organism evidence="2 3">
    <name type="scientific">Trinickia dabaoshanensis</name>
    <dbReference type="NCBI Taxonomy" id="564714"/>
    <lineage>
        <taxon>Bacteria</taxon>
        <taxon>Pseudomonadati</taxon>
        <taxon>Pseudomonadota</taxon>
        <taxon>Betaproteobacteria</taxon>
        <taxon>Burkholderiales</taxon>
        <taxon>Burkholderiaceae</taxon>
        <taxon>Trinickia</taxon>
    </lineage>
</organism>
<evidence type="ECO:0000256" key="1">
    <source>
        <dbReference type="SAM" id="MobiDB-lite"/>
    </source>
</evidence>
<comment type="caution">
    <text evidence="2">The sequence shown here is derived from an EMBL/GenBank/DDBJ whole genome shotgun (WGS) entry which is preliminary data.</text>
</comment>
<name>A0A2N7VMH8_9BURK</name>
<dbReference type="Proteomes" id="UP000235616">
    <property type="component" value="Unassembled WGS sequence"/>
</dbReference>
<feature type="region of interest" description="Disordered" evidence="1">
    <location>
        <begin position="112"/>
        <end position="172"/>
    </location>
</feature>
<sequence>MTMQLSLVERYAMNRPLAFGYTGARLDFVLPGYALGNGYRVYLPSLMRFCAPDVMSPFDAGGVNLYAYCCGDPINRCDPSGHAPSYAAVRDALGVKLIDAIAARLARAADERSGTADPSTALDLANRPFDEAPGPSNRLTGARKRKAYRPEQAVPVPEVKRARQEQEAPAAPRTLADYVAQAQADVRLDPRAIVQRWRQRYPDADASVLSDKRRLAEFQTARLLEADGKVLDETQREELAERLGYASSRYDWLRSRVTGAEVTGARALPAQRDLLTSLFGQPWTDGYLRAPL</sequence>
<reference evidence="2 3" key="1">
    <citation type="submission" date="2018-01" db="EMBL/GenBank/DDBJ databases">
        <title>Whole genome analyses suggest that Burkholderia sensu lato contains two further novel genera in the rhizoxinica-symbiotica group Mycetohabitans gen. nov., and Trinickia gen. nov.: implications for the evolution of diazotrophy and nodulation in the Burkholderiaceae.</title>
        <authorList>
            <person name="Estrada-de los Santos P."/>
            <person name="Palmer M."/>
            <person name="Chavez-Ramirez B."/>
            <person name="Beukes C."/>
            <person name="Steenkamp E.T."/>
            <person name="Hirsch A.M."/>
            <person name="Manyaka P."/>
            <person name="Maluk M."/>
            <person name="Lafos M."/>
            <person name="Crook M."/>
            <person name="Gross E."/>
            <person name="Simon M.F."/>
            <person name="Bueno dos Reis Junior F."/>
            <person name="Poole P.S."/>
            <person name="Venter S.N."/>
            <person name="James E.K."/>
        </authorList>
    </citation>
    <scope>NUCLEOTIDE SEQUENCE [LARGE SCALE GENOMIC DNA]</scope>
    <source>
        <strain evidence="2 3">GIMN1.004</strain>
    </source>
</reference>
<protein>
    <recommendedName>
        <fullName evidence="4">RHS repeat-associated core domain-containing protein</fullName>
    </recommendedName>
</protein>